<feature type="domain" description="CRAL-TRIO" evidence="2">
    <location>
        <begin position="226"/>
        <end position="399"/>
    </location>
</feature>
<proteinExistence type="predicted"/>
<dbReference type="PANTHER" id="PTHR45657">
    <property type="entry name" value="CRAL-TRIO DOMAIN-CONTAINING PROTEIN YKL091C-RELATED"/>
    <property type="match status" value="1"/>
</dbReference>
<feature type="compositionally biased region" description="Polar residues" evidence="1">
    <location>
        <begin position="30"/>
        <end position="65"/>
    </location>
</feature>
<dbReference type="HOGENOM" id="CLU_637978_0_0_1"/>
<dbReference type="GeneID" id="19316686"/>
<dbReference type="SUPFAM" id="SSF46938">
    <property type="entry name" value="CRAL/TRIO N-terminal domain"/>
    <property type="match status" value="1"/>
</dbReference>
<feature type="compositionally biased region" description="Basic and acidic residues" evidence="1">
    <location>
        <begin position="413"/>
        <end position="430"/>
    </location>
</feature>
<dbReference type="AlphaFoldDB" id="A0A061HBP1"/>
<dbReference type="InterPro" id="IPR036865">
    <property type="entry name" value="CRAL-TRIO_dom_sf"/>
</dbReference>
<dbReference type="Gene3D" id="3.40.525.10">
    <property type="entry name" value="CRAL-TRIO lipid binding domain"/>
    <property type="match status" value="1"/>
</dbReference>
<dbReference type="InterPro" id="IPR011074">
    <property type="entry name" value="CRAL/TRIO_N_dom"/>
</dbReference>
<dbReference type="Pfam" id="PF00650">
    <property type="entry name" value="CRAL_TRIO"/>
    <property type="match status" value="1"/>
</dbReference>
<dbReference type="OrthoDB" id="1434354at2759"/>
<dbReference type="RefSeq" id="XP_007878274.1">
    <property type="nucleotide sequence ID" value="XM_007880083.1"/>
</dbReference>
<dbReference type="Pfam" id="PF03765">
    <property type="entry name" value="CRAL_TRIO_N"/>
    <property type="match status" value="1"/>
</dbReference>
<dbReference type="InterPro" id="IPR001251">
    <property type="entry name" value="CRAL-TRIO_dom"/>
</dbReference>
<dbReference type="InterPro" id="IPR036273">
    <property type="entry name" value="CRAL/TRIO_N_dom_sf"/>
</dbReference>
<dbReference type="SUPFAM" id="SSF52087">
    <property type="entry name" value="CRAL/TRIO domain"/>
    <property type="match status" value="1"/>
</dbReference>
<feature type="region of interest" description="Disordered" evidence="1">
    <location>
        <begin position="1"/>
        <end position="128"/>
    </location>
</feature>
<evidence type="ECO:0000259" key="2">
    <source>
        <dbReference type="PROSITE" id="PS50191"/>
    </source>
</evidence>
<name>A0A061HBP1_9BASI</name>
<sequence>MATPPDWDRNATWGGSNGGAGGSRTPLRQAFSSLSKSSGKKTAQSLSASGSTTPAHPASRSQSPAPEQGDGKPTVASDAGLADDLDNKAKLSLSRQSSVSNKSGAGSAAGRDAGAATAPKGDGEEDTPLQRALKNPYHRPLPGHPGNLTTSQAEALLELTQLLLKDGALHDPEKEPPSYQETQLLRFLRARSFNVEAARTMYLKSEAWKKEFELDRLCEEFIFEEEEAVAACGWRMYFHKVDKLGRPIFIQDLSNLDTTKLLQTTTPERIIKKFAVTLELAVRHRYEACTLSSGRWVDDNMMVVNVEGLGLSTFWTMKDQLQQLLGVLDQNFPELSGRVQIIGAPFMFSAIWSLLKGWLPAATVEKVDIAGSGYLPLILKYVRKEDWPKHLGGECCCSGATATGSDGATPAKGKSDGCLHSDEGPWDKDLVVGASPRPS</sequence>
<dbReference type="Proteomes" id="UP000053664">
    <property type="component" value="Unassembled WGS sequence"/>
</dbReference>
<evidence type="ECO:0000256" key="1">
    <source>
        <dbReference type="SAM" id="MobiDB-lite"/>
    </source>
</evidence>
<dbReference type="SMART" id="SM01100">
    <property type="entry name" value="CRAL_TRIO_N"/>
    <property type="match status" value="1"/>
</dbReference>
<dbReference type="Gene3D" id="1.10.8.20">
    <property type="entry name" value="N-terminal domain of phosphatidylinositol transfer protein sec14p"/>
    <property type="match status" value="1"/>
</dbReference>
<feature type="compositionally biased region" description="Low complexity" evidence="1">
    <location>
        <begin position="104"/>
        <end position="118"/>
    </location>
</feature>
<gene>
    <name evidence="3" type="ORF">PFL1_02567</name>
</gene>
<dbReference type="eggNOG" id="KOG1471">
    <property type="taxonomic scope" value="Eukaryota"/>
</dbReference>
<dbReference type="EMBL" id="KE361629">
    <property type="protein sequence ID" value="EPQ29894.1"/>
    <property type="molecule type" value="Genomic_DNA"/>
</dbReference>
<dbReference type="PROSITE" id="PS50191">
    <property type="entry name" value="CRAL_TRIO"/>
    <property type="match status" value="1"/>
</dbReference>
<accession>A0A061HBP1</accession>
<organism evidence="3 4">
    <name type="scientific">Pseudozyma flocculosa PF-1</name>
    <dbReference type="NCBI Taxonomy" id="1277687"/>
    <lineage>
        <taxon>Eukaryota</taxon>
        <taxon>Fungi</taxon>
        <taxon>Dikarya</taxon>
        <taxon>Basidiomycota</taxon>
        <taxon>Ustilaginomycotina</taxon>
        <taxon>Ustilaginomycetes</taxon>
        <taxon>Ustilaginales</taxon>
        <taxon>Ustilaginaceae</taxon>
        <taxon>Pseudozyma</taxon>
    </lineage>
</organism>
<dbReference type="CDD" id="cd00170">
    <property type="entry name" value="SEC14"/>
    <property type="match status" value="1"/>
</dbReference>
<dbReference type="InterPro" id="IPR051026">
    <property type="entry name" value="PI/PC_transfer"/>
</dbReference>
<feature type="compositionally biased region" description="Polar residues" evidence="1">
    <location>
        <begin position="93"/>
        <end position="103"/>
    </location>
</feature>
<reference evidence="3 4" key="1">
    <citation type="journal article" date="2013" name="Plant Cell">
        <title>The transition from a phytopathogenic smut ancestor to an anamorphic biocontrol agent deciphered by comparative whole-genome analysis.</title>
        <authorList>
            <person name="Lefebvre F."/>
            <person name="Joly D.L."/>
            <person name="Labbe C."/>
            <person name="Teichmann B."/>
            <person name="Linning R."/>
            <person name="Belzile F."/>
            <person name="Bakkeren G."/>
            <person name="Belanger R.R."/>
        </authorList>
    </citation>
    <scope>NUCLEOTIDE SEQUENCE [LARGE SCALE GENOMIC DNA]</scope>
    <source>
        <strain evidence="3 4">PF-1</strain>
    </source>
</reference>
<dbReference type="SMART" id="SM00516">
    <property type="entry name" value="SEC14"/>
    <property type="match status" value="1"/>
</dbReference>
<dbReference type="KEGG" id="pfp:PFL1_02567"/>
<protein>
    <recommendedName>
        <fullName evidence="2">CRAL-TRIO domain-containing protein</fullName>
    </recommendedName>
</protein>
<evidence type="ECO:0000313" key="4">
    <source>
        <dbReference type="Proteomes" id="UP000053664"/>
    </source>
</evidence>
<evidence type="ECO:0000313" key="3">
    <source>
        <dbReference type="EMBL" id="EPQ29894.1"/>
    </source>
</evidence>
<feature type="region of interest" description="Disordered" evidence="1">
    <location>
        <begin position="404"/>
        <end position="439"/>
    </location>
</feature>
<dbReference type="PANTHER" id="PTHR45657:SF1">
    <property type="entry name" value="CRAL-TRIO DOMAIN-CONTAINING PROTEIN YKL091C-RELATED"/>
    <property type="match status" value="1"/>
</dbReference>